<evidence type="ECO:0000256" key="1">
    <source>
        <dbReference type="SAM" id="Phobius"/>
    </source>
</evidence>
<organism evidence="2 3">
    <name type="scientific">Paralvinella palmiformis</name>
    <dbReference type="NCBI Taxonomy" id="53620"/>
    <lineage>
        <taxon>Eukaryota</taxon>
        <taxon>Metazoa</taxon>
        <taxon>Spiralia</taxon>
        <taxon>Lophotrochozoa</taxon>
        <taxon>Annelida</taxon>
        <taxon>Polychaeta</taxon>
        <taxon>Sedentaria</taxon>
        <taxon>Canalipalpata</taxon>
        <taxon>Terebellida</taxon>
        <taxon>Terebelliformia</taxon>
        <taxon>Alvinellidae</taxon>
        <taxon>Paralvinella</taxon>
    </lineage>
</organism>
<dbReference type="AlphaFoldDB" id="A0AAD9JR65"/>
<dbReference type="Proteomes" id="UP001208570">
    <property type="component" value="Unassembled WGS sequence"/>
</dbReference>
<feature type="transmembrane region" description="Helical" evidence="1">
    <location>
        <begin position="25"/>
        <end position="45"/>
    </location>
</feature>
<proteinExistence type="predicted"/>
<keyword evidence="1" id="KW-0812">Transmembrane</keyword>
<dbReference type="EMBL" id="JAODUP010000198">
    <property type="protein sequence ID" value="KAK2157108.1"/>
    <property type="molecule type" value="Genomic_DNA"/>
</dbReference>
<gene>
    <name evidence="2" type="ORF">LSH36_198g02040</name>
</gene>
<accession>A0AAD9JR65</accession>
<sequence>MTRRRRGAHALVDVTHKLRPRKCTAMMGVIGVYCVLCVTVASILAPSRSGTDMFWTPSHKEQYRPAILVAKYCKSS</sequence>
<name>A0AAD9JR65_9ANNE</name>
<evidence type="ECO:0000313" key="3">
    <source>
        <dbReference type="Proteomes" id="UP001208570"/>
    </source>
</evidence>
<keyword evidence="3" id="KW-1185">Reference proteome</keyword>
<protein>
    <submittedName>
        <fullName evidence="2">Uncharacterized protein</fullName>
    </submittedName>
</protein>
<comment type="caution">
    <text evidence="2">The sequence shown here is derived from an EMBL/GenBank/DDBJ whole genome shotgun (WGS) entry which is preliminary data.</text>
</comment>
<evidence type="ECO:0000313" key="2">
    <source>
        <dbReference type="EMBL" id="KAK2157108.1"/>
    </source>
</evidence>
<keyword evidence="1" id="KW-0472">Membrane</keyword>
<reference evidence="2" key="1">
    <citation type="journal article" date="2023" name="Mol. Biol. Evol.">
        <title>Third-Generation Sequencing Reveals the Adaptive Role of the Epigenome in Three Deep-Sea Polychaetes.</title>
        <authorList>
            <person name="Perez M."/>
            <person name="Aroh O."/>
            <person name="Sun Y."/>
            <person name="Lan Y."/>
            <person name="Juniper S.K."/>
            <person name="Young C.R."/>
            <person name="Angers B."/>
            <person name="Qian P.Y."/>
        </authorList>
    </citation>
    <scope>NUCLEOTIDE SEQUENCE</scope>
    <source>
        <strain evidence="2">P08H-3</strain>
    </source>
</reference>
<keyword evidence="1" id="KW-1133">Transmembrane helix</keyword>